<keyword evidence="5" id="KW-1185">Reference proteome</keyword>
<dbReference type="STRING" id="6669.E9HXH7"/>
<dbReference type="InterPro" id="IPR036770">
    <property type="entry name" value="Ankyrin_rpt-contain_sf"/>
</dbReference>
<dbReference type="PhylomeDB" id="E9HXH7"/>
<proteinExistence type="predicted"/>
<dbReference type="SMART" id="SM00248">
    <property type="entry name" value="ANK"/>
    <property type="match status" value="5"/>
</dbReference>
<feature type="non-terminal residue" evidence="4">
    <location>
        <position position="1"/>
    </location>
</feature>
<dbReference type="HOGENOM" id="CLU_000134_14_0_1"/>
<dbReference type="SUPFAM" id="SSF48403">
    <property type="entry name" value="Ankyrin repeat"/>
    <property type="match status" value="1"/>
</dbReference>
<protein>
    <submittedName>
        <fullName evidence="4">Uncharacterized protein</fullName>
    </submittedName>
</protein>
<sequence length="188" mass="19769">VSPGPGVNCRNNRMETPLIVAAQNSAIRAITSLTALGADVDAQDANGNTAMHYAVLNSSKNLATIKLLARKPHINFVNDDGRSPLAAAIAIGNEMAMEILWRHNADPHVVDKAGNTLLLLACAGPSIVILKHILEHCSEVTMCNVAGETALHLASAAKTSSVIFEICKRGATVTAQDCKGRTPLMIAI</sequence>
<dbReference type="GO" id="GO:0000976">
    <property type="term" value="F:transcription cis-regulatory region binding"/>
    <property type="evidence" value="ECO:0000318"/>
    <property type="project" value="GO_Central"/>
</dbReference>
<dbReference type="eggNOG" id="KOG0504">
    <property type="taxonomic scope" value="Eukaryota"/>
</dbReference>
<gene>
    <name evidence="4" type="ORF">DAPPUDRAFT_15739</name>
</gene>
<reference evidence="4 5" key="1">
    <citation type="journal article" date="2011" name="Science">
        <title>The ecoresponsive genome of Daphnia pulex.</title>
        <authorList>
            <person name="Colbourne J.K."/>
            <person name="Pfrender M.E."/>
            <person name="Gilbert D."/>
            <person name="Thomas W.K."/>
            <person name="Tucker A."/>
            <person name="Oakley T.H."/>
            <person name="Tokishita S."/>
            <person name="Aerts A."/>
            <person name="Arnold G.J."/>
            <person name="Basu M.K."/>
            <person name="Bauer D.J."/>
            <person name="Caceres C.E."/>
            <person name="Carmel L."/>
            <person name="Casola C."/>
            <person name="Choi J.H."/>
            <person name="Detter J.C."/>
            <person name="Dong Q."/>
            <person name="Dusheyko S."/>
            <person name="Eads B.D."/>
            <person name="Frohlich T."/>
            <person name="Geiler-Samerotte K.A."/>
            <person name="Gerlach D."/>
            <person name="Hatcher P."/>
            <person name="Jogdeo S."/>
            <person name="Krijgsveld J."/>
            <person name="Kriventseva E.V."/>
            <person name="Kultz D."/>
            <person name="Laforsch C."/>
            <person name="Lindquist E."/>
            <person name="Lopez J."/>
            <person name="Manak J.R."/>
            <person name="Muller J."/>
            <person name="Pangilinan J."/>
            <person name="Patwardhan R.P."/>
            <person name="Pitluck S."/>
            <person name="Pritham E.J."/>
            <person name="Rechtsteiner A."/>
            <person name="Rho M."/>
            <person name="Rogozin I.B."/>
            <person name="Sakarya O."/>
            <person name="Salamov A."/>
            <person name="Schaack S."/>
            <person name="Shapiro H."/>
            <person name="Shiga Y."/>
            <person name="Skalitzky C."/>
            <person name="Smith Z."/>
            <person name="Souvorov A."/>
            <person name="Sung W."/>
            <person name="Tang Z."/>
            <person name="Tsuchiya D."/>
            <person name="Tu H."/>
            <person name="Vos H."/>
            <person name="Wang M."/>
            <person name="Wolf Y.I."/>
            <person name="Yamagata H."/>
            <person name="Yamada T."/>
            <person name="Ye Y."/>
            <person name="Shaw J.R."/>
            <person name="Andrews J."/>
            <person name="Crease T.J."/>
            <person name="Tang H."/>
            <person name="Lucas S.M."/>
            <person name="Robertson H.M."/>
            <person name="Bork P."/>
            <person name="Koonin E.V."/>
            <person name="Zdobnov E.M."/>
            <person name="Grigoriev I.V."/>
            <person name="Lynch M."/>
            <person name="Boore J.L."/>
        </authorList>
    </citation>
    <scope>NUCLEOTIDE SEQUENCE [LARGE SCALE GENOMIC DNA]</scope>
</reference>
<dbReference type="OrthoDB" id="6335178at2759"/>
<organism evidence="4 5">
    <name type="scientific">Daphnia pulex</name>
    <name type="common">Water flea</name>
    <dbReference type="NCBI Taxonomy" id="6669"/>
    <lineage>
        <taxon>Eukaryota</taxon>
        <taxon>Metazoa</taxon>
        <taxon>Ecdysozoa</taxon>
        <taxon>Arthropoda</taxon>
        <taxon>Crustacea</taxon>
        <taxon>Branchiopoda</taxon>
        <taxon>Diplostraca</taxon>
        <taxon>Cladocera</taxon>
        <taxon>Anomopoda</taxon>
        <taxon>Daphniidae</taxon>
        <taxon>Daphnia</taxon>
    </lineage>
</organism>
<keyword evidence="1" id="KW-0677">Repeat</keyword>
<dbReference type="PROSITE" id="PS50088">
    <property type="entry name" value="ANK_REPEAT"/>
    <property type="match status" value="3"/>
</dbReference>
<feature type="repeat" description="ANK" evidence="3">
    <location>
        <begin position="13"/>
        <end position="45"/>
    </location>
</feature>
<dbReference type="Pfam" id="PF12796">
    <property type="entry name" value="Ank_2"/>
    <property type="match status" value="1"/>
</dbReference>
<dbReference type="KEGG" id="dpx:DAPPUDRAFT_15739"/>
<dbReference type="Gene3D" id="1.25.40.20">
    <property type="entry name" value="Ankyrin repeat-containing domain"/>
    <property type="match status" value="2"/>
</dbReference>
<name>E9HXH7_DAPPU</name>
<dbReference type="InterPro" id="IPR002110">
    <property type="entry name" value="Ankyrin_rpt"/>
</dbReference>
<dbReference type="GO" id="GO:0005634">
    <property type="term" value="C:nucleus"/>
    <property type="evidence" value="ECO:0000318"/>
    <property type="project" value="GO_Central"/>
</dbReference>
<dbReference type="Proteomes" id="UP000000305">
    <property type="component" value="Unassembled WGS sequence"/>
</dbReference>
<keyword evidence="2 3" id="KW-0040">ANK repeat</keyword>
<dbReference type="OMA" id="TAQDCKG"/>
<dbReference type="GO" id="GO:0045944">
    <property type="term" value="P:positive regulation of transcription by RNA polymerase II"/>
    <property type="evidence" value="ECO:0000318"/>
    <property type="project" value="GO_Central"/>
</dbReference>
<dbReference type="PANTHER" id="PTHR24198">
    <property type="entry name" value="ANKYRIN REPEAT AND PROTEIN KINASE DOMAIN-CONTAINING PROTEIN"/>
    <property type="match status" value="1"/>
</dbReference>
<evidence type="ECO:0000256" key="3">
    <source>
        <dbReference type="PROSITE-ProRule" id="PRU00023"/>
    </source>
</evidence>
<evidence type="ECO:0000256" key="1">
    <source>
        <dbReference type="ARBA" id="ARBA00022737"/>
    </source>
</evidence>
<dbReference type="EMBL" id="GL733042">
    <property type="protein sequence ID" value="EFX63549.1"/>
    <property type="molecule type" value="Genomic_DNA"/>
</dbReference>
<evidence type="ECO:0000256" key="2">
    <source>
        <dbReference type="ARBA" id="ARBA00023043"/>
    </source>
</evidence>
<dbReference type="PANTHER" id="PTHR24198:SF165">
    <property type="entry name" value="ANKYRIN REPEAT-CONTAINING PROTEIN-RELATED"/>
    <property type="match status" value="1"/>
</dbReference>
<feature type="repeat" description="ANK" evidence="3">
    <location>
        <begin position="80"/>
        <end position="112"/>
    </location>
</feature>
<evidence type="ECO:0000313" key="4">
    <source>
        <dbReference type="EMBL" id="EFX63549.1"/>
    </source>
</evidence>
<dbReference type="InParanoid" id="E9HXH7"/>
<feature type="repeat" description="ANK" evidence="3">
    <location>
        <begin position="146"/>
        <end position="178"/>
    </location>
</feature>
<evidence type="ECO:0000313" key="5">
    <source>
        <dbReference type="Proteomes" id="UP000000305"/>
    </source>
</evidence>
<feature type="non-terminal residue" evidence="4">
    <location>
        <position position="188"/>
    </location>
</feature>
<dbReference type="AlphaFoldDB" id="E9HXH7"/>
<accession>E9HXH7</accession>